<dbReference type="PROSITE" id="PS00059">
    <property type="entry name" value="ADH_ZINC"/>
    <property type="match status" value="1"/>
</dbReference>
<evidence type="ECO:0000313" key="11">
    <source>
        <dbReference type="EMBL" id="GAA4204136.1"/>
    </source>
</evidence>
<keyword evidence="7" id="KW-0520">NAD</keyword>
<dbReference type="InterPro" id="IPR002328">
    <property type="entry name" value="ADH_Zn_CS"/>
</dbReference>
<evidence type="ECO:0000256" key="2">
    <source>
        <dbReference type="ARBA" id="ARBA00008072"/>
    </source>
</evidence>
<dbReference type="EC" id="1.1.1.1" evidence="3"/>
<dbReference type="InterPro" id="IPR013154">
    <property type="entry name" value="ADH-like_N"/>
</dbReference>
<evidence type="ECO:0000256" key="8">
    <source>
        <dbReference type="RuleBase" id="RU361277"/>
    </source>
</evidence>
<dbReference type="Gene3D" id="3.90.180.10">
    <property type="entry name" value="Medium-chain alcohol dehydrogenases, catalytic domain"/>
    <property type="match status" value="1"/>
</dbReference>
<protein>
    <recommendedName>
        <fullName evidence="3">alcohol dehydrogenase</fullName>
        <ecNumber evidence="3">1.1.1.1</ecNumber>
    </recommendedName>
</protein>
<dbReference type="CDD" id="cd08231">
    <property type="entry name" value="MDR_TM0436_like"/>
    <property type="match status" value="1"/>
</dbReference>
<keyword evidence="6" id="KW-0560">Oxidoreductase</keyword>
<proteinExistence type="inferred from homology"/>
<evidence type="ECO:0000256" key="6">
    <source>
        <dbReference type="ARBA" id="ARBA00023002"/>
    </source>
</evidence>
<comment type="cofactor">
    <cofactor evidence="1 8">
        <name>Zn(2+)</name>
        <dbReference type="ChEBI" id="CHEBI:29105"/>
    </cofactor>
</comment>
<dbReference type="InterPro" id="IPR017743">
    <property type="entry name" value="ADH_phosphonate_catab-assoc"/>
</dbReference>
<evidence type="ECO:0000256" key="4">
    <source>
        <dbReference type="ARBA" id="ARBA00022723"/>
    </source>
</evidence>
<name>A0ABP8BET5_9ACTN</name>
<keyword evidence="5 8" id="KW-0862">Zinc</keyword>
<dbReference type="Gene3D" id="3.40.50.720">
    <property type="entry name" value="NAD(P)-binding Rossmann-like Domain"/>
    <property type="match status" value="1"/>
</dbReference>
<reference evidence="12" key="1">
    <citation type="journal article" date="2019" name="Int. J. Syst. Evol. Microbiol.">
        <title>The Global Catalogue of Microorganisms (GCM) 10K type strain sequencing project: providing services to taxonomists for standard genome sequencing and annotation.</title>
        <authorList>
            <consortium name="The Broad Institute Genomics Platform"/>
            <consortium name="The Broad Institute Genome Sequencing Center for Infectious Disease"/>
            <person name="Wu L."/>
            <person name="Ma J."/>
        </authorList>
    </citation>
    <scope>NUCLEOTIDE SEQUENCE [LARGE SCALE GENOMIC DNA]</scope>
    <source>
        <strain evidence="12">JCM 17388</strain>
    </source>
</reference>
<sequence>MTARVQVWTGGAGFEERRVPLPEPGPGETLVRVRLATVCGSDLHTVSGRRPGPAPGVLGHEGVGEVVAAGPGAVTVAGEPLVLGDRVVWGVVVSCGDCDRCRAGRAAKCRRARKIGHEPYEGGELFGCYATHVHLPTGMPIVAAPRELPDAVAAPAGCATATVAAVMAAAIAAAGPLTGRRVLVSGAGMLGLTAMAMAAEAGAAEITAVDLDADRLRLAAAFGATRAGTPDEPPPTADVALEFSGAAGAVASGLAALDVGGVLVLAGSVAPGPAVAVDPERVVRNWLTVTGVHNYESHHLADAITFLARTAATRPWGDLVAEPVPLSATASALGAGPGRAPRASVAP</sequence>
<dbReference type="EMBL" id="BAABAQ010000013">
    <property type="protein sequence ID" value="GAA4204136.1"/>
    <property type="molecule type" value="Genomic_DNA"/>
</dbReference>
<evidence type="ECO:0000256" key="3">
    <source>
        <dbReference type="ARBA" id="ARBA00013190"/>
    </source>
</evidence>
<dbReference type="InterPro" id="IPR013149">
    <property type="entry name" value="ADH-like_C"/>
</dbReference>
<organism evidence="11 12">
    <name type="scientific">Streptosporangium oxazolinicum</name>
    <dbReference type="NCBI Taxonomy" id="909287"/>
    <lineage>
        <taxon>Bacteria</taxon>
        <taxon>Bacillati</taxon>
        <taxon>Actinomycetota</taxon>
        <taxon>Actinomycetes</taxon>
        <taxon>Streptosporangiales</taxon>
        <taxon>Streptosporangiaceae</taxon>
        <taxon>Streptosporangium</taxon>
    </lineage>
</organism>
<gene>
    <name evidence="11" type="ORF">GCM10022252_62830</name>
</gene>
<comment type="similarity">
    <text evidence="2 8">Belongs to the zinc-containing alcohol dehydrogenase family.</text>
</comment>
<dbReference type="NCBIfam" id="TIGR03366">
    <property type="entry name" value="HpnZ_proposed"/>
    <property type="match status" value="1"/>
</dbReference>
<dbReference type="Pfam" id="PF08240">
    <property type="entry name" value="ADH_N"/>
    <property type="match status" value="1"/>
</dbReference>
<evidence type="ECO:0000256" key="7">
    <source>
        <dbReference type="ARBA" id="ARBA00023027"/>
    </source>
</evidence>
<evidence type="ECO:0000259" key="9">
    <source>
        <dbReference type="Pfam" id="PF00107"/>
    </source>
</evidence>
<dbReference type="InterPro" id="IPR011032">
    <property type="entry name" value="GroES-like_sf"/>
</dbReference>
<dbReference type="Proteomes" id="UP001501251">
    <property type="component" value="Unassembled WGS sequence"/>
</dbReference>
<comment type="caution">
    <text evidence="11">The sequence shown here is derived from an EMBL/GenBank/DDBJ whole genome shotgun (WGS) entry which is preliminary data.</text>
</comment>
<dbReference type="PANTHER" id="PTHR42940">
    <property type="entry name" value="ALCOHOL DEHYDROGENASE 1-RELATED"/>
    <property type="match status" value="1"/>
</dbReference>
<evidence type="ECO:0000256" key="1">
    <source>
        <dbReference type="ARBA" id="ARBA00001947"/>
    </source>
</evidence>
<keyword evidence="4 8" id="KW-0479">Metal-binding</keyword>
<dbReference type="Pfam" id="PF00107">
    <property type="entry name" value="ADH_zinc_N"/>
    <property type="match status" value="1"/>
</dbReference>
<dbReference type="SUPFAM" id="SSF51735">
    <property type="entry name" value="NAD(P)-binding Rossmann-fold domains"/>
    <property type="match status" value="1"/>
</dbReference>
<evidence type="ECO:0000259" key="10">
    <source>
        <dbReference type="Pfam" id="PF08240"/>
    </source>
</evidence>
<dbReference type="PANTHER" id="PTHR42940:SF3">
    <property type="entry name" value="ALCOHOL DEHYDROGENASE 1-RELATED"/>
    <property type="match status" value="1"/>
</dbReference>
<feature type="domain" description="Alcohol dehydrogenase-like N-terminal" evidence="10">
    <location>
        <begin position="25"/>
        <end position="139"/>
    </location>
</feature>
<dbReference type="InterPro" id="IPR036291">
    <property type="entry name" value="NAD(P)-bd_dom_sf"/>
</dbReference>
<accession>A0ABP8BET5</accession>
<feature type="domain" description="Alcohol dehydrogenase-like C-terminal" evidence="9">
    <location>
        <begin position="190"/>
        <end position="308"/>
    </location>
</feature>
<evidence type="ECO:0000256" key="5">
    <source>
        <dbReference type="ARBA" id="ARBA00022833"/>
    </source>
</evidence>
<dbReference type="SUPFAM" id="SSF50129">
    <property type="entry name" value="GroES-like"/>
    <property type="match status" value="1"/>
</dbReference>
<evidence type="ECO:0000313" key="12">
    <source>
        <dbReference type="Proteomes" id="UP001501251"/>
    </source>
</evidence>
<keyword evidence="12" id="KW-1185">Reference proteome</keyword>